<name>A0A7N0UKI9_KALFE</name>
<evidence type="ECO:0000313" key="3">
    <source>
        <dbReference type="EnsemblPlants" id="Kaladp0071s0265.1.v1.1.CDS.1"/>
    </source>
</evidence>
<dbReference type="OMA" id="WLPGHIN"/>
<evidence type="ECO:0000256" key="1">
    <source>
        <dbReference type="SAM" id="Phobius"/>
    </source>
</evidence>
<proteinExistence type="predicted"/>
<dbReference type="Gene3D" id="1.20.1250.20">
    <property type="entry name" value="MFS general substrate transporter like domains"/>
    <property type="match status" value="1"/>
</dbReference>
<dbReference type="Proteomes" id="UP000594263">
    <property type="component" value="Unplaced"/>
</dbReference>
<keyword evidence="1" id="KW-1133">Transmembrane helix</keyword>
<sequence>MLSLWLFPQLVAVGIGEAFHFPGQVALYYQEFPISLKNTATAMVAMVIGISYYLGTALIDLVRRNSYWLPDNINAGRVDNVYWLLVVLGVVNFGCYLVCAKLYLRRKPITDDDNIQT</sequence>
<dbReference type="InterPro" id="IPR036259">
    <property type="entry name" value="MFS_trans_sf"/>
</dbReference>
<keyword evidence="1" id="KW-0812">Transmembrane</keyword>
<feature type="transmembrane region" description="Helical" evidence="1">
    <location>
        <begin position="42"/>
        <end position="62"/>
    </location>
</feature>
<keyword evidence="4" id="KW-1185">Reference proteome</keyword>
<accession>A0A7N0UKI9</accession>
<feature type="signal peptide" evidence="2">
    <location>
        <begin position="1"/>
        <end position="18"/>
    </location>
</feature>
<evidence type="ECO:0000256" key="2">
    <source>
        <dbReference type="SAM" id="SignalP"/>
    </source>
</evidence>
<keyword evidence="1" id="KW-0472">Membrane</keyword>
<dbReference type="Gramene" id="Kaladp0071s0265.1.v1.1">
    <property type="protein sequence ID" value="Kaladp0071s0265.1.v1.1.CDS.1"/>
    <property type="gene ID" value="Kaladp0071s0265.v1.1"/>
</dbReference>
<dbReference type="EnsemblPlants" id="Kaladp0071s0265.1.v1.1">
    <property type="protein sequence ID" value="Kaladp0071s0265.1.v1.1.CDS.1"/>
    <property type="gene ID" value="Kaladp0071s0265.v1.1"/>
</dbReference>
<protein>
    <submittedName>
        <fullName evidence="3">Uncharacterized protein</fullName>
    </submittedName>
</protein>
<keyword evidence="2" id="KW-0732">Signal</keyword>
<dbReference type="SUPFAM" id="SSF103473">
    <property type="entry name" value="MFS general substrate transporter"/>
    <property type="match status" value="1"/>
</dbReference>
<evidence type="ECO:0000313" key="4">
    <source>
        <dbReference type="Proteomes" id="UP000594263"/>
    </source>
</evidence>
<feature type="chain" id="PRO_5029624865" evidence="2">
    <location>
        <begin position="19"/>
        <end position="117"/>
    </location>
</feature>
<reference evidence="3" key="1">
    <citation type="submission" date="2021-01" db="UniProtKB">
        <authorList>
            <consortium name="EnsemblPlants"/>
        </authorList>
    </citation>
    <scope>IDENTIFICATION</scope>
</reference>
<dbReference type="PANTHER" id="PTHR11654">
    <property type="entry name" value="OLIGOPEPTIDE TRANSPORTER-RELATED"/>
    <property type="match status" value="1"/>
</dbReference>
<feature type="transmembrane region" description="Helical" evidence="1">
    <location>
        <begin position="82"/>
        <end position="104"/>
    </location>
</feature>
<organism evidence="3 4">
    <name type="scientific">Kalanchoe fedtschenkoi</name>
    <name type="common">Lavender scallops</name>
    <name type="synonym">South American air plant</name>
    <dbReference type="NCBI Taxonomy" id="63787"/>
    <lineage>
        <taxon>Eukaryota</taxon>
        <taxon>Viridiplantae</taxon>
        <taxon>Streptophyta</taxon>
        <taxon>Embryophyta</taxon>
        <taxon>Tracheophyta</taxon>
        <taxon>Spermatophyta</taxon>
        <taxon>Magnoliopsida</taxon>
        <taxon>eudicotyledons</taxon>
        <taxon>Gunneridae</taxon>
        <taxon>Pentapetalae</taxon>
        <taxon>Saxifragales</taxon>
        <taxon>Crassulaceae</taxon>
        <taxon>Kalanchoe</taxon>
    </lineage>
</organism>
<dbReference type="AlphaFoldDB" id="A0A7N0UKI9"/>